<dbReference type="OrthoDB" id="9802453at2"/>
<keyword evidence="6" id="KW-0963">Cytoplasm</keyword>
<evidence type="ECO:0000313" key="9">
    <source>
        <dbReference type="Proteomes" id="UP000287857"/>
    </source>
</evidence>
<evidence type="ECO:0000256" key="6">
    <source>
        <dbReference type="HAMAP-Rule" id="MF_00020"/>
    </source>
</evidence>
<evidence type="ECO:0000313" key="8">
    <source>
        <dbReference type="EMBL" id="RST99738.1"/>
    </source>
</evidence>
<dbReference type="Pfam" id="PF00871">
    <property type="entry name" value="Acetate_kinase"/>
    <property type="match status" value="1"/>
</dbReference>
<feature type="binding site" evidence="6">
    <location>
        <position position="8"/>
    </location>
    <ligand>
        <name>Mg(2+)</name>
        <dbReference type="ChEBI" id="CHEBI:18420"/>
    </ligand>
</feature>
<dbReference type="RefSeq" id="WP_125983273.1">
    <property type="nucleotide sequence ID" value="NZ_NGJS01000003.1"/>
</dbReference>
<evidence type="ECO:0000256" key="3">
    <source>
        <dbReference type="ARBA" id="ARBA00022741"/>
    </source>
</evidence>
<keyword evidence="2 6" id="KW-0808">Transferase</keyword>
<dbReference type="GO" id="GO:0008776">
    <property type="term" value="F:acetate kinase activity"/>
    <property type="evidence" value="ECO:0007669"/>
    <property type="project" value="UniProtKB-UniRule"/>
</dbReference>
<name>A0A430A069_9ENTE</name>
<keyword evidence="6" id="KW-0479">Metal-binding</keyword>
<dbReference type="EC" id="2.7.2.1" evidence="6"/>
<comment type="caution">
    <text evidence="8">The sequence shown here is derived from an EMBL/GenBank/DDBJ whole genome shotgun (WGS) entry which is preliminary data.</text>
</comment>
<gene>
    <name evidence="6" type="primary">ackA</name>
    <name evidence="8" type="ORF">CBF37_03155</name>
</gene>
<feature type="site" description="Transition state stabilizer" evidence="6">
    <location>
        <position position="179"/>
    </location>
</feature>
<dbReference type="InterPro" id="IPR043129">
    <property type="entry name" value="ATPase_NBD"/>
</dbReference>
<feature type="site" description="Transition state stabilizer" evidence="6">
    <location>
        <position position="240"/>
    </location>
</feature>
<feature type="binding site" evidence="6">
    <location>
        <begin position="207"/>
        <end position="211"/>
    </location>
    <ligand>
        <name>ATP</name>
        <dbReference type="ChEBI" id="CHEBI:30616"/>
    </ligand>
</feature>
<keyword evidence="6" id="KW-0460">Magnesium</keyword>
<dbReference type="Gene3D" id="3.30.420.40">
    <property type="match status" value="2"/>
</dbReference>
<dbReference type="CDD" id="cd24010">
    <property type="entry name" value="ASKHA_NBD_AcK_PK"/>
    <property type="match status" value="1"/>
</dbReference>
<feature type="binding site" evidence="6">
    <location>
        <begin position="330"/>
        <end position="334"/>
    </location>
    <ligand>
        <name>ATP</name>
        <dbReference type="ChEBI" id="CHEBI:30616"/>
    </ligand>
</feature>
<dbReference type="PIRSF" id="PIRSF000722">
    <property type="entry name" value="Acetate_prop_kin"/>
    <property type="match status" value="1"/>
</dbReference>
<dbReference type="Proteomes" id="UP000287857">
    <property type="component" value="Unassembled WGS sequence"/>
</dbReference>
<feature type="binding site" evidence="6">
    <location>
        <begin position="283"/>
        <end position="285"/>
    </location>
    <ligand>
        <name>ATP</name>
        <dbReference type="ChEBI" id="CHEBI:30616"/>
    </ligand>
</feature>
<evidence type="ECO:0000256" key="5">
    <source>
        <dbReference type="ARBA" id="ARBA00022840"/>
    </source>
</evidence>
<keyword evidence="9" id="KW-1185">Reference proteome</keyword>
<dbReference type="EMBL" id="NGJS01000003">
    <property type="protein sequence ID" value="RST99738.1"/>
    <property type="molecule type" value="Genomic_DNA"/>
</dbReference>
<keyword evidence="3 6" id="KW-0547">Nucleotide-binding</keyword>
<comment type="function">
    <text evidence="6">Catalyzes the formation of acetyl phosphate from acetate and ATP. Can also catalyze the reverse reaction.</text>
</comment>
<evidence type="ECO:0000256" key="4">
    <source>
        <dbReference type="ARBA" id="ARBA00022777"/>
    </source>
</evidence>
<comment type="pathway">
    <text evidence="6">Metabolic intermediate biosynthesis; acetyl-CoA biosynthesis; acetyl-CoA from acetate: step 1/2.</text>
</comment>
<comment type="catalytic activity">
    <reaction evidence="6">
        <text>acetate + ATP = acetyl phosphate + ADP</text>
        <dbReference type="Rhea" id="RHEA:11352"/>
        <dbReference type="ChEBI" id="CHEBI:22191"/>
        <dbReference type="ChEBI" id="CHEBI:30089"/>
        <dbReference type="ChEBI" id="CHEBI:30616"/>
        <dbReference type="ChEBI" id="CHEBI:456216"/>
        <dbReference type="EC" id="2.7.2.1"/>
    </reaction>
</comment>
<sequence>MSKTIAVNAGSSSLKWQLYTMPEEVVVAKGIVERIGLNDSIFTIKYGSGEKYEVIKDIEDHEIAIHMLLDQLTELKIIESLEEITGAGHRIVAGGEHFKESAIIDDAALKLVDELAEFAPLHNPAEAKVIRVFQKLLPDTLNVGVFDTSFHTTMPEVNYLYSIPKEYYEKFAARKYGAHGTSHRFVSKRAAELLGKPIEETKIITCHLGNGASVTAVDGGKSVDTSMGFTPLAGLTMGTRSGDIDASLLPYLMEKLNLTDIKDMIDILNKKSGLFGLSGISSDMRDLLAAEETNKDAKVAIEIFEDRVRKYIGSYAATMNGVDAIVFTAGIGENDIEMRENVIHGLTWFGCEIDREKNNVRGKEVEISTADSKVKVFLIPTDEELMIARDVQALQK</sequence>
<dbReference type="GO" id="GO:0006085">
    <property type="term" value="P:acetyl-CoA biosynthetic process"/>
    <property type="evidence" value="ECO:0007669"/>
    <property type="project" value="UniProtKB-UniRule"/>
</dbReference>
<evidence type="ECO:0000256" key="1">
    <source>
        <dbReference type="ARBA" id="ARBA00008748"/>
    </source>
</evidence>
<feature type="active site" description="Proton donor/acceptor" evidence="6">
    <location>
        <position position="147"/>
    </location>
</feature>
<dbReference type="GO" id="GO:0000287">
    <property type="term" value="F:magnesium ion binding"/>
    <property type="evidence" value="ECO:0007669"/>
    <property type="project" value="UniProtKB-UniRule"/>
</dbReference>
<feature type="binding site" evidence="6">
    <location>
        <position position="383"/>
    </location>
    <ligand>
        <name>Mg(2+)</name>
        <dbReference type="ChEBI" id="CHEBI:18420"/>
    </ligand>
</feature>
<dbReference type="PRINTS" id="PR00471">
    <property type="entry name" value="ACETATEKNASE"/>
</dbReference>
<dbReference type="InterPro" id="IPR000890">
    <property type="entry name" value="Aliphatic_acid_kin_short-chain"/>
</dbReference>
<dbReference type="GO" id="GO:0006083">
    <property type="term" value="P:acetate metabolic process"/>
    <property type="evidence" value="ECO:0007669"/>
    <property type="project" value="TreeGrafter"/>
</dbReference>
<feature type="binding site" evidence="6">
    <location>
        <position position="90"/>
    </location>
    <ligand>
        <name>substrate</name>
    </ligand>
</feature>
<dbReference type="InterPro" id="IPR004372">
    <property type="entry name" value="Ac/propionate_kinase"/>
</dbReference>
<comment type="similarity">
    <text evidence="1 6 7">Belongs to the acetokinase family.</text>
</comment>
<dbReference type="PROSITE" id="PS01075">
    <property type="entry name" value="ACETATE_KINASE_1"/>
    <property type="match status" value="1"/>
</dbReference>
<keyword evidence="5 6" id="KW-0067">ATP-binding</keyword>
<comment type="cofactor">
    <cofactor evidence="6">
        <name>Mg(2+)</name>
        <dbReference type="ChEBI" id="CHEBI:18420"/>
    </cofactor>
    <cofactor evidence="6">
        <name>Mn(2+)</name>
        <dbReference type="ChEBI" id="CHEBI:29035"/>
    </cofactor>
    <text evidence="6">Mg(2+). Can also accept Mn(2+).</text>
</comment>
<comment type="subcellular location">
    <subcellularLocation>
        <location evidence="6">Cytoplasm</location>
    </subcellularLocation>
</comment>
<dbReference type="GO" id="GO:0005737">
    <property type="term" value="C:cytoplasm"/>
    <property type="evidence" value="ECO:0007669"/>
    <property type="project" value="UniProtKB-SubCell"/>
</dbReference>
<protein>
    <recommendedName>
        <fullName evidence="6">Acetate kinase</fullName>
        <ecNumber evidence="6">2.7.2.1</ecNumber>
    </recommendedName>
    <alternativeName>
        <fullName evidence="6">Acetokinase</fullName>
    </alternativeName>
</protein>
<comment type="subunit">
    <text evidence="6">Homodimer.</text>
</comment>
<feature type="binding site" evidence="6">
    <location>
        <position position="15"/>
    </location>
    <ligand>
        <name>ATP</name>
        <dbReference type="ChEBI" id="CHEBI:30616"/>
    </ligand>
</feature>
<proteinExistence type="inferred from homology"/>
<evidence type="ECO:0000256" key="2">
    <source>
        <dbReference type="ARBA" id="ARBA00022679"/>
    </source>
</evidence>
<dbReference type="AlphaFoldDB" id="A0A430A069"/>
<dbReference type="NCBIfam" id="TIGR00016">
    <property type="entry name" value="ackA"/>
    <property type="match status" value="1"/>
</dbReference>
<organism evidence="8 9">
    <name type="scientific">Vagococcus vulneris</name>
    <dbReference type="NCBI Taxonomy" id="1977869"/>
    <lineage>
        <taxon>Bacteria</taxon>
        <taxon>Bacillati</taxon>
        <taxon>Bacillota</taxon>
        <taxon>Bacilli</taxon>
        <taxon>Lactobacillales</taxon>
        <taxon>Enterococcaceae</taxon>
        <taxon>Vagococcus</taxon>
    </lineage>
</organism>
<dbReference type="PANTHER" id="PTHR21060:SF15">
    <property type="entry name" value="ACETATE KINASE-RELATED"/>
    <property type="match status" value="1"/>
</dbReference>
<dbReference type="InterPro" id="IPR023865">
    <property type="entry name" value="Aliphatic_acid_kinase_CS"/>
</dbReference>
<keyword evidence="4 6" id="KW-0418">Kinase</keyword>
<reference evidence="8 9" key="1">
    <citation type="submission" date="2017-05" db="EMBL/GenBank/DDBJ databases">
        <title>Vagococcus spp. assemblies.</title>
        <authorList>
            <person name="Gulvik C.A."/>
        </authorList>
    </citation>
    <scope>NUCLEOTIDE SEQUENCE [LARGE SCALE GENOMIC DNA]</scope>
    <source>
        <strain evidence="8 9">SS1995</strain>
    </source>
</reference>
<accession>A0A430A069</accession>
<dbReference type="SUPFAM" id="SSF53067">
    <property type="entry name" value="Actin-like ATPase domain"/>
    <property type="match status" value="2"/>
</dbReference>
<dbReference type="UniPathway" id="UPA00340">
    <property type="reaction ID" value="UER00458"/>
</dbReference>
<dbReference type="PROSITE" id="PS01076">
    <property type="entry name" value="ACETATE_KINASE_2"/>
    <property type="match status" value="1"/>
</dbReference>
<dbReference type="HAMAP" id="MF_00020">
    <property type="entry name" value="Acetate_kinase"/>
    <property type="match status" value="1"/>
</dbReference>
<dbReference type="GO" id="GO:0005524">
    <property type="term" value="F:ATP binding"/>
    <property type="evidence" value="ECO:0007669"/>
    <property type="project" value="UniProtKB-KW"/>
</dbReference>
<dbReference type="PANTHER" id="PTHR21060">
    <property type="entry name" value="ACETATE KINASE"/>
    <property type="match status" value="1"/>
</dbReference>
<evidence type="ECO:0000256" key="7">
    <source>
        <dbReference type="RuleBase" id="RU003835"/>
    </source>
</evidence>